<keyword evidence="2" id="KW-1185">Reference proteome</keyword>
<dbReference type="AlphaFoldDB" id="A0A8H6XLG2"/>
<proteinExistence type="predicted"/>
<dbReference type="Proteomes" id="UP000623467">
    <property type="component" value="Unassembled WGS sequence"/>
</dbReference>
<name>A0A8H6XLG2_9AGAR</name>
<sequence length="403" mass="44857">MILPQELLNAIVQGIDDPSTLKSCSLAGSSLREESQRILLHSLTLGVESHAAKSAILDESPHIATYIVDLTVYIPNPDEIVDLELTGADIQSILRRLQNVRRCVFDVPESSPSCVYWPELPHAFSSTYLHFLSRQQSLRELRIANVFELPLDVILSLLTAAPTLILNRVGVVQDLRDSELSLHHLPSLRRLILEPGCPRVCLCGLFARRQYSPLTSGLTYLEIQASDHTVQENISIIANAAETLHSLRIETERDVLSVLSVNGRQLITCPLPSLPALLSLEYVLPLSALTAPWFLDAILEVLAPESNPKLTDLTLVFRYSNPTMRGFPSAIKVNAMSMLDAALAAHPASPCLKVRWNVDMERFNVVFDYAQHFHKFVRMVQQAMPSAQVRGKLVVERVPLNVD</sequence>
<reference evidence="1" key="1">
    <citation type="submission" date="2020-05" db="EMBL/GenBank/DDBJ databases">
        <title>Mycena genomes resolve the evolution of fungal bioluminescence.</title>
        <authorList>
            <person name="Tsai I.J."/>
        </authorList>
    </citation>
    <scope>NUCLEOTIDE SEQUENCE</scope>
    <source>
        <strain evidence="1">160909Yilan</strain>
    </source>
</reference>
<protein>
    <submittedName>
        <fullName evidence="1">Uncharacterized protein</fullName>
    </submittedName>
</protein>
<evidence type="ECO:0000313" key="2">
    <source>
        <dbReference type="Proteomes" id="UP000623467"/>
    </source>
</evidence>
<comment type="caution">
    <text evidence="1">The sequence shown here is derived from an EMBL/GenBank/DDBJ whole genome shotgun (WGS) entry which is preliminary data.</text>
</comment>
<dbReference type="OrthoDB" id="2745898at2759"/>
<gene>
    <name evidence="1" type="ORF">MSAN_02019000</name>
</gene>
<evidence type="ECO:0000313" key="1">
    <source>
        <dbReference type="EMBL" id="KAF7342622.1"/>
    </source>
</evidence>
<organism evidence="1 2">
    <name type="scientific">Mycena sanguinolenta</name>
    <dbReference type="NCBI Taxonomy" id="230812"/>
    <lineage>
        <taxon>Eukaryota</taxon>
        <taxon>Fungi</taxon>
        <taxon>Dikarya</taxon>
        <taxon>Basidiomycota</taxon>
        <taxon>Agaricomycotina</taxon>
        <taxon>Agaricomycetes</taxon>
        <taxon>Agaricomycetidae</taxon>
        <taxon>Agaricales</taxon>
        <taxon>Marasmiineae</taxon>
        <taxon>Mycenaceae</taxon>
        <taxon>Mycena</taxon>
    </lineage>
</organism>
<dbReference type="EMBL" id="JACAZH010000025">
    <property type="protein sequence ID" value="KAF7342622.1"/>
    <property type="molecule type" value="Genomic_DNA"/>
</dbReference>
<accession>A0A8H6XLG2</accession>